<dbReference type="Gene3D" id="3.40.50.12780">
    <property type="entry name" value="N-terminal domain of ligase-like"/>
    <property type="match status" value="1"/>
</dbReference>
<keyword evidence="3" id="KW-1185">Reference proteome</keyword>
<accession>A0ABR2HEQ9</accession>
<name>A0ABR2HEQ9_9EUKA</name>
<dbReference type="PROSITE" id="PS00455">
    <property type="entry name" value="AMP_BINDING"/>
    <property type="match status" value="1"/>
</dbReference>
<proteinExistence type="predicted"/>
<dbReference type="PANTHER" id="PTHR43272:SF3">
    <property type="entry name" value="LONG CHAIN ACYL-COA SYNTHETASE 4"/>
    <property type="match status" value="1"/>
</dbReference>
<dbReference type="InterPro" id="IPR042099">
    <property type="entry name" value="ANL_N_sf"/>
</dbReference>
<dbReference type="InterPro" id="IPR000873">
    <property type="entry name" value="AMP-dep_synth/lig_dom"/>
</dbReference>
<dbReference type="EMBL" id="JAPFFF010000030">
    <property type="protein sequence ID" value="KAK8845921.1"/>
    <property type="molecule type" value="Genomic_DNA"/>
</dbReference>
<dbReference type="Proteomes" id="UP001470230">
    <property type="component" value="Unassembled WGS sequence"/>
</dbReference>
<protein>
    <recommendedName>
        <fullName evidence="1">AMP-dependent synthetase/ligase domain-containing protein</fullName>
    </recommendedName>
</protein>
<dbReference type="Pfam" id="PF00501">
    <property type="entry name" value="AMP-binding"/>
    <property type="match status" value="1"/>
</dbReference>
<sequence length="660" mass="74305">MGSEESKPNISVIAEGEQPGPFAVRRSPGFEKGFYLNPPEYQTIQDIILASYKKYANNPYIGQRERKGDQFANKFTFKTYKECETIAYQFGSGLISLGVQPRDFIGVYSGNCPEWIHMIDVSALYGHVIAALYDTFGLEILGKLISSSKLETILVSTKNASKLLELMKNDKYSVQRVILFSDPNLSTDSLKDGFQSCDINFYTFNDILEIGKNDIKPLPKVEPDWLHYICFSSGTTGMPKGVMISHRSQVSNTINCKTQLGITQNSRHLSYLPLPHVFERVAISTILFAGGSIGVFSGSIPRLTEDMQILQPTHLTAVPRVINRIYDNIMNKLHSSSYIKQGIFWGCWYWKRFWLKRNEKTPFVDRLVFDSINKQLGGKVGLFLIGGAALNPWIHEFIGFATGSQMGVGYGLSEVGSGVVCNPLDLRYSKPGTVGGPMMNCEVRIEPIPDYDDPECGEILICGQCNCSGYLNDEQATKELFIDEKNRLGDGAAKGTNWIHTGDVGKWDDEGYLMIVDRMRSIFKLSQGEYVAAELLTQTYEMAKVINQIFIYGDAMRTYLVAIVVPKISEVAVFLKKDRISNEEYENACKSKDFCDYVKEQLEKIAVEHNLPGYERIRAVACDSTEWTIANNMLTPTFKLRRKNLAAKYEKIIEDLYESA</sequence>
<dbReference type="InterPro" id="IPR020845">
    <property type="entry name" value="AMP-binding_CS"/>
</dbReference>
<evidence type="ECO:0000313" key="2">
    <source>
        <dbReference type="EMBL" id="KAK8845921.1"/>
    </source>
</evidence>
<comment type="caution">
    <text evidence="2">The sequence shown here is derived from an EMBL/GenBank/DDBJ whole genome shotgun (WGS) entry which is preliminary data.</text>
</comment>
<dbReference type="PANTHER" id="PTHR43272">
    <property type="entry name" value="LONG-CHAIN-FATTY-ACID--COA LIGASE"/>
    <property type="match status" value="1"/>
</dbReference>
<organism evidence="2 3">
    <name type="scientific">Tritrichomonas musculus</name>
    <dbReference type="NCBI Taxonomy" id="1915356"/>
    <lineage>
        <taxon>Eukaryota</taxon>
        <taxon>Metamonada</taxon>
        <taxon>Parabasalia</taxon>
        <taxon>Tritrichomonadida</taxon>
        <taxon>Tritrichomonadidae</taxon>
        <taxon>Tritrichomonas</taxon>
    </lineage>
</organism>
<evidence type="ECO:0000313" key="3">
    <source>
        <dbReference type="Proteomes" id="UP001470230"/>
    </source>
</evidence>
<reference evidence="2 3" key="1">
    <citation type="submission" date="2024-04" db="EMBL/GenBank/DDBJ databases">
        <title>Tritrichomonas musculus Genome.</title>
        <authorList>
            <person name="Alves-Ferreira E."/>
            <person name="Grigg M."/>
            <person name="Lorenzi H."/>
            <person name="Galac M."/>
        </authorList>
    </citation>
    <scope>NUCLEOTIDE SEQUENCE [LARGE SCALE GENOMIC DNA]</scope>
    <source>
        <strain evidence="2 3">EAF2021</strain>
    </source>
</reference>
<evidence type="ECO:0000259" key="1">
    <source>
        <dbReference type="Pfam" id="PF00501"/>
    </source>
</evidence>
<dbReference type="SUPFAM" id="SSF56801">
    <property type="entry name" value="Acetyl-CoA synthetase-like"/>
    <property type="match status" value="1"/>
</dbReference>
<feature type="domain" description="AMP-dependent synthetase/ligase" evidence="1">
    <location>
        <begin position="76"/>
        <end position="471"/>
    </location>
</feature>
<gene>
    <name evidence="2" type="ORF">M9Y10_020855</name>
</gene>